<gene>
    <name evidence="1" type="ORF">LYPA_23C015577</name>
</gene>
<evidence type="ECO:0008006" key="3">
    <source>
        <dbReference type="Google" id="ProtNLM"/>
    </source>
</evidence>
<dbReference type="Gene3D" id="1.10.10.60">
    <property type="entry name" value="Homeodomain-like"/>
    <property type="match status" value="1"/>
</dbReference>
<dbReference type="EMBL" id="CAAGRJ010034397">
    <property type="protein sequence ID" value="VFV43703.1"/>
    <property type="molecule type" value="Genomic_DNA"/>
</dbReference>
<protein>
    <recommendedName>
        <fullName evidence="3">HTH psq-type domain-containing protein</fullName>
    </recommendedName>
</protein>
<accession>A0A485PHJ3</accession>
<proteinExistence type="predicted"/>
<evidence type="ECO:0000313" key="1">
    <source>
        <dbReference type="EMBL" id="VFV43703.1"/>
    </source>
</evidence>
<sequence>MITVEIKKEIIEKYKQGMQVAQTTRFYKKPTLTICTILKKKEEIRGLDAPKGVTRISKLWPRVLEDVEKLPQRFSK</sequence>
<dbReference type="AlphaFoldDB" id="A0A485PHJ3"/>
<dbReference type="SUPFAM" id="SSF46689">
    <property type="entry name" value="Homeodomain-like"/>
    <property type="match status" value="1"/>
</dbReference>
<name>A0A485PHJ3_LYNPA</name>
<keyword evidence="2" id="KW-1185">Reference proteome</keyword>
<dbReference type="Proteomes" id="UP000386466">
    <property type="component" value="Unassembled WGS sequence"/>
</dbReference>
<organism evidence="1 2">
    <name type="scientific">Lynx pardinus</name>
    <name type="common">Iberian lynx</name>
    <name type="synonym">Felis pardina</name>
    <dbReference type="NCBI Taxonomy" id="191816"/>
    <lineage>
        <taxon>Eukaryota</taxon>
        <taxon>Metazoa</taxon>
        <taxon>Chordata</taxon>
        <taxon>Craniata</taxon>
        <taxon>Vertebrata</taxon>
        <taxon>Euteleostomi</taxon>
        <taxon>Mammalia</taxon>
        <taxon>Eutheria</taxon>
        <taxon>Laurasiatheria</taxon>
        <taxon>Carnivora</taxon>
        <taxon>Feliformia</taxon>
        <taxon>Felidae</taxon>
        <taxon>Felinae</taxon>
        <taxon>Lynx</taxon>
    </lineage>
</organism>
<evidence type="ECO:0000313" key="2">
    <source>
        <dbReference type="Proteomes" id="UP000386466"/>
    </source>
</evidence>
<dbReference type="InterPro" id="IPR009057">
    <property type="entry name" value="Homeodomain-like_sf"/>
</dbReference>
<feature type="non-terminal residue" evidence="1">
    <location>
        <position position="76"/>
    </location>
</feature>
<reference evidence="1 2" key="1">
    <citation type="submission" date="2019-01" db="EMBL/GenBank/DDBJ databases">
        <authorList>
            <person name="Alioto T."/>
            <person name="Alioto T."/>
        </authorList>
    </citation>
    <scope>NUCLEOTIDE SEQUENCE [LARGE SCALE GENOMIC DNA]</scope>
</reference>